<evidence type="ECO:0000313" key="2">
    <source>
        <dbReference type="Proteomes" id="UP000316781"/>
    </source>
</evidence>
<comment type="caution">
    <text evidence="1">The sequence shown here is derived from an EMBL/GenBank/DDBJ whole genome shotgun (WGS) entry which is preliminary data.</text>
</comment>
<organism evidence="1 2">
    <name type="scientific">Methylosinus sporium</name>
    <dbReference type="NCBI Taxonomy" id="428"/>
    <lineage>
        <taxon>Bacteria</taxon>
        <taxon>Pseudomonadati</taxon>
        <taxon>Pseudomonadota</taxon>
        <taxon>Alphaproteobacteria</taxon>
        <taxon>Hyphomicrobiales</taxon>
        <taxon>Methylocystaceae</taxon>
        <taxon>Methylosinus</taxon>
    </lineage>
</organism>
<dbReference type="Proteomes" id="UP000316781">
    <property type="component" value="Unassembled WGS sequence"/>
</dbReference>
<gene>
    <name evidence="1" type="ORF">FM996_01770</name>
</gene>
<proteinExistence type="predicted"/>
<name>A0A549T795_METSR</name>
<reference evidence="1 2" key="1">
    <citation type="submission" date="2019-07" db="EMBL/GenBank/DDBJ databases">
        <title>Ln-dependent methylotrophs.</title>
        <authorList>
            <person name="Tani A."/>
        </authorList>
    </citation>
    <scope>NUCLEOTIDE SEQUENCE [LARGE SCALE GENOMIC DNA]</scope>
    <source>
        <strain evidence="1 2">SM89A</strain>
    </source>
</reference>
<dbReference type="RefSeq" id="WP_142861569.1">
    <property type="nucleotide sequence ID" value="NZ_VJMF01000008.1"/>
</dbReference>
<sequence length="344" mass="38635">MLFNIEADRGDQIVGYVVPDDYSISPTLRIIQGGAEIAELLCREARPSLVAAGRHATGLCGFTVDSSIVPDLVSNQSLEIREAESGILIYRRRNGSEVTHRRVFRLETHLFPLWRLDEKVEHKFQFFHKGVERHGRETAQQVFMLENVSSLYVSGRLTFAGYSNHIHDKFKTIVLLHDPYLELAERLLTLKHVSRFGDELLGARDMISYQRAIEFAQQIEPDGSGLRRAFDAMPRDVIGVFANPLTRQLSSDSLEEPPPKNGVAKALAALASFSVVGLRDSQDRFLEEVEALLDIEPATLPTLPHFAAVGDLARELRLLPEVELLLEQDLEIYHTAKTAIEEAI</sequence>
<accession>A0A549T795</accession>
<dbReference type="AlphaFoldDB" id="A0A549T795"/>
<evidence type="ECO:0000313" key="1">
    <source>
        <dbReference type="EMBL" id="TRL37739.1"/>
    </source>
</evidence>
<dbReference type="EMBL" id="VJMF01000008">
    <property type="protein sequence ID" value="TRL37739.1"/>
    <property type="molecule type" value="Genomic_DNA"/>
</dbReference>
<protein>
    <submittedName>
        <fullName evidence="1">Uncharacterized protein</fullName>
    </submittedName>
</protein>